<evidence type="ECO:0000313" key="2">
    <source>
        <dbReference type="Proteomes" id="UP001595839"/>
    </source>
</evidence>
<dbReference type="RefSeq" id="WP_381165857.1">
    <property type="nucleotide sequence ID" value="NZ_JBHSFK010000001.1"/>
</dbReference>
<accession>A0ABV9ADH7</accession>
<dbReference type="EMBL" id="JBHSFK010000001">
    <property type="protein sequence ID" value="MFC4497924.1"/>
    <property type="molecule type" value="Genomic_DNA"/>
</dbReference>
<organism evidence="1 2">
    <name type="scientific">Streptomyces vulcanius</name>
    <dbReference type="NCBI Taxonomy" id="1441876"/>
    <lineage>
        <taxon>Bacteria</taxon>
        <taxon>Bacillati</taxon>
        <taxon>Actinomycetota</taxon>
        <taxon>Actinomycetes</taxon>
        <taxon>Kitasatosporales</taxon>
        <taxon>Streptomycetaceae</taxon>
        <taxon>Streptomyces</taxon>
    </lineage>
</organism>
<keyword evidence="2" id="KW-1185">Reference proteome</keyword>
<dbReference type="InterPro" id="IPR047715">
    <property type="entry name" value="EboA_dom"/>
</dbReference>
<proteinExistence type="predicted"/>
<protein>
    <submittedName>
        <fullName evidence="1">EboA domain-containing protein</fullName>
    </submittedName>
</protein>
<sequence>MTTPGQPRPTPTDPLAVLDSDALPGPARTWLREAAASVAVRPNALRVLFPAARRRCGQERLDAYWTVDEAARAVLLAALPYRGRALADQVTALYHHGGPAEQRAVLKALPCLGERGAEGEAVEGDGRGEREAFTAPALDLVREALRGDDTSVVQAALGPFAAAHLPDDEYRQAVLMCVRSGIPLARVAFPEEA</sequence>
<reference evidence="2" key="1">
    <citation type="journal article" date="2019" name="Int. J. Syst. Evol. Microbiol.">
        <title>The Global Catalogue of Microorganisms (GCM) 10K type strain sequencing project: providing services to taxonomists for standard genome sequencing and annotation.</title>
        <authorList>
            <consortium name="The Broad Institute Genomics Platform"/>
            <consortium name="The Broad Institute Genome Sequencing Center for Infectious Disease"/>
            <person name="Wu L."/>
            <person name="Ma J."/>
        </authorList>
    </citation>
    <scope>NUCLEOTIDE SEQUENCE [LARGE SCALE GENOMIC DNA]</scope>
    <source>
        <strain evidence="2">CGMCC 4.7177</strain>
    </source>
</reference>
<dbReference type="Proteomes" id="UP001595839">
    <property type="component" value="Unassembled WGS sequence"/>
</dbReference>
<gene>
    <name evidence="1" type="ORF">ACFPIH_00075</name>
</gene>
<name>A0ABV9ADH7_9ACTN</name>
<dbReference type="NCBIfam" id="NF035938">
    <property type="entry name" value="EboA_domain"/>
    <property type="match status" value="1"/>
</dbReference>
<comment type="caution">
    <text evidence="1">The sequence shown here is derived from an EMBL/GenBank/DDBJ whole genome shotgun (WGS) entry which is preliminary data.</text>
</comment>
<evidence type="ECO:0000313" key="1">
    <source>
        <dbReference type="EMBL" id="MFC4497924.1"/>
    </source>
</evidence>